<evidence type="ECO:0000256" key="3">
    <source>
        <dbReference type="ARBA" id="ARBA00022452"/>
    </source>
</evidence>
<dbReference type="Pfam" id="PF00593">
    <property type="entry name" value="TonB_dep_Rec_b-barrel"/>
    <property type="match status" value="1"/>
</dbReference>
<keyword evidence="6 11" id="KW-0798">TonB box</keyword>
<keyword evidence="9 10" id="KW-0998">Cell outer membrane</keyword>
<evidence type="ECO:0000256" key="5">
    <source>
        <dbReference type="ARBA" id="ARBA00022729"/>
    </source>
</evidence>
<reference evidence="15" key="1">
    <citation type="submission" date="2021-03" db="EMBL/GenBank/DDBJ databases">
        <title>Acanthopleuribacteraceae sp. M133.</title>
        <authorList>
            <person name="Wang G."/>
        </authorList>
    </citation>
    <scope>NUCLEOTIDE SEQUENCE</scope>
    <source>
        <strain evidence="15">M133</strain>
    </source>
</reference>
<keyword evidence="2 10" id="KW-0813">Transport</keyword>
<evidence type="ECO:0000259" key="13">
    <source>
        <dbReference type="Pfam" id="PF00593"/>
    </source>
</evidence>
<dbReference type="GO" id="GO:0015344">
    <property type="term" value="F:siderophore uptake transmembrane transporter activity"/>
    <property type="evidence" value="ECO:0007669"/>
    <property type="project" value="TreeGrafter"/>
</dbReference>
<comment type="similarity">
    <text evidence="10 11">Belongs to the TonB-dependent receptor family.</text>
</comment>
<dbReference type="InterPro" id="IPR039426">
    <property type="entry name" value="TonB-dep_rcpt-like"/>
</dbReference>
<dbReference type="Gene3D" id="2.170.130.10">
    <property type="entry name" value="TonB-dependent receptor, plug domain"/>
    <property type="match status" value="1"/>
</dbReference>
<evidence type="ECO:0000256" key="8">
    <source>
        <dbReference type="ARBA" id="ARBA00023170"/>
    </source>
</evidence>
<proteinExistence type="inferred from homology"/>
<evidence type="ECO:0000256" key="7">
    <source>
        <dbReference type="ARBA" id="ARBA00023136"/>
    </source>
</evidence>
<evidence type="ECO:0000259" key="14">
    <source>
        <dbReference type="Pfam" id="PF07715"/>
    </source>
</evidence>
<evidence type="ECO:0000256" key="10">
    <source>
        <dbReference type="PROSITE-ProRule" id="PRU01360"/>
    </source>
</evidence>
<dbReference type="InterPro" id="IPR036942">
    <property type="entry name" value="Beta-barrel_TonB_sf"/>
</dbReference>
<evidence type="ECO:0000256" key="2">
    <source>
        <dbReference type="ARBA" id="ARBA00022448"/>
    </source>
</evidence>
<dbReference type="PANTHER" id="PTHR30069:SF29">
    <property type="entry name" value="HEMOGLOBIN AND HEMOGLOBIN-HAPTOGLOBIN-BINDING PROTEIN 1-RELATED"/>
    <property type="match status" value="1"/>
</dbReference>
<gene>
    <name evidence="15" type="ORF">J3U87_18180</name>
</gene>
<evidence type="ECO:0000256" key="6">
    <source>
        <dbReference type="ARBA" id="ARBA00023077"/>
    </source>
</evidence>
<keyword evidence="4 10" id="KW-0812">Transmembrane</keyword>
<evidence type="ECO:0000313" key="16">
    <source>
        <dbReference type="Proteomes" id="UP000663929"/>
    </source>
</evidence>
<dbReference type="Proteomes" id="UP000663929">
    <property type="component" value="Chromosome"/>
</dbReference>
<keyword evidence="8 15" id="KW-0675">Receptor</keyword>
<dbReference type="KEGG" id="scor:J3U87_18180"/>
<name>A0A8A4TC62_SULCO</name>
<evidence type="ECO:0000256" key="11">
    <source>
        <dbReference type="RuleBase" id="RU003357"/>
    </source>
</evidence>
<dbReference type="RefSeq" id="WP_237377195.1">
    <property type="nucleotide sequence ID" value="NZ_CP071793.1"/>
</dbReference>
<evidence type="ECO:0000256" key="4">
    <source>
        <dbReference type="ARBA" id="ARBA00022692"/>
    </source>
</evidence>
<keyword evidence="5 12" id="KW-0732">Signal</keyword>
<feature type="signal peptide" evidence="12">
    <location>
        <begin position="1"/>
        <end position="18"/>
    </location>
</feature>
<feature type="chain" id="PRO_5035320183" evidence="12">
    <location>
        <begin position="19"/>
        <end position="746"/>
    </location>
</feature>
<dbReference type="SUPFAM" id="SSF56935">
    <property type="entry name" value="Porins"/>
    <property type="match status" value="1"/>
</dbReference>
<feature type="domain" description="TonB-dependent receptor plug" evidence="14">
    <location>
        <begin position="115"/>
        <end position="220"/>
    </location>
</feature>
<dbReference type="GO" id="GO:0009279">
    <property type="term" value="C:cell outer membrane"/>
    <property type="evidence" value="ECO:0007669"/>
    <property type="project" value="UniProtKB-SubCell"/>
</dbReference>
<evidence type="ECO:0000256" key="12">
    <source>
        <dbReference type="SAM" id="SignalP"/>
    </source>
</evidence>
<evidence type="ECO:0000256" key="1">
    <source>
        <dbReference type="ARBA" id="ARBA00004571"/>
    </source>
</evidence>
<dbReference type="InterPro" id="IPR012910">
    <property type="entry name" value="Plug_dom"/>
</dbReference>
<dbReference type="CDD" id="cd01347">
    <property type="entry name" value="ligand_gated_channel"/>
    <property type="match status" value="1"/>
</dbReference>
<dbReference type="EMBL" id="CP071793">
    <property type="protein sequence ID" value="QTD47526.1"/>
    <property type="molecule type" value="Genomic_DNA"/>
</dbReference>
<protein>
    <submittedName>
        <fullName evidence="15">TonB-dependent receptor</fullName>
    </submittedName>
</protein>
<keyword evidence="16" id="KW-1185">Reference proteome</keyword>
<keyword evidence="7 10" id="KW-0472">Membrane</keyword>
<comment type="subcellular location">
    <subcellularLocation>
        <location evidence="1 10">Cell outer membrane</location>
        <topology evidence="1 10">Multi-pass membrane protein</topology>
    </subcellularLocation>
</comment>
<dbReference type="GO" id="GO:0044718">
    <property type="term" value="P:siderophore transmembrane transport"/>
    <property type="evidence" value="ECO:0007669"/>
    <property type="project" value="TreeGrafter"/>
</dbReference>
<evidence type="ECO:0000256" key="9">
    <source>
        <dbReference type="ARBA" id="ARBA00023237"/>
    </source>
</evidence>
<dbReference type="Gene3D" id="2.40.170.20">
    <property type="entry name" value="TonB-dependent receptor, beta-barrel domain"/>
    <property type="match status" value="1"/>
</dbReference>
<dbReference type="InterPro" id="IPR037066">
    <property type="entry name" value="Plug_dom_sf"/>
</dbReference>
<dbReference type="PANTHER" id="PTHR30069">
    <property type="entry name" value="TONB-DEPENDENT OUTER MEMBRANE RECEPTOR"/>
    <property type="match status" value="1"/>
</dbReference>
<dbReference type="AlphaFoldDB" id="A0A8A4TC62"/>
<dbReference type="PROSITE" id="PS52016">
    <property type="entry name" value="TONB_DEPENDENT_REC_3"/>
    <property type="match status" value="1"/>
</dbReference>
<organism evidence="15 16">
    <name type="scientific">Sulfidibacter corallicola</name>
    <dbReference type="NCBI Taxonomy" id="2818388"/>
    <lineage>
        <taxon>Bacteria</taxon>
        <taxon>Pseudomonadati</taxon>
        <taxon>Acidobacteriota</taxon>
        <taxon>Holophagae</taxon>
        <taxon>Acanthopleuribacterales</taxon>
        <taxon>Acanthopleuribacteraceae</taxon>
        <taxon>Sulfidibacter</taxon>
    </lineage>
</organism>
<dbReference type="InterPro" id="IPR000531">
    <property type="entry name" value="Beta-barrel_TonB"/>
</dbReference>
<feature type="domain" description="TonB-dependent receptor-like beta-barrel" evidence="13">
    <location>
        <begin position="336"/>
        <end position="718"/>
    </location>
</feature>
<accession>A0A8A4TC62</accession>
<keyword evidence="3 10" id="KW-1134">Transmembrane beta strand</keyword>
<sequence length="746" mass="83231">MLSMLLFLQLYLSPHAWAGPVSVNLHSEDVTTFEGWYIKLDTGLVLDFSQVGAVQLTVPADSRTFEIVNAQGSTLLVGAWTNYHGQNPVTLAVSDSEVILHEVVTASRMRQSTWDVPGEISVIRPDSQKERAVTQTSDWLKEEAEVLLQKTNLGGGSPIIRGMSGNRVLLMVDGFRLNNATYRLGLNQYLNTVPAASVAQFEVLSGPSGVQYGSDGLGGTVHLRSVDPANVEDDELRYSGFYSSADSTNTHLLSGNWKRGDLSIQGHFKYSRFQDLEAADPVGEQIPTGYDGWDGSLNATWTIDEDQRLRVINGLSRAAHVPRTDRILSGRDLLWEYHPQQFSMHALRYENSRHRTWADHFDIGLGYMNQDEGNRRISTGSPDSLRETRDLVDTLQFNGTFTKIGRGVQWVYGFDVAHDTIDSSAERIDLVTGEITPDDAKFPDDAAYRAIGIFTTADISLGEGHTLRAGLRHSWVDLEGTLAEPLGLVKQDNSELTPSLSWRVKRERFVLSLGASQGFRAPSLEDSLALGPSNQGFDAPNPDLEPERLWNYEANLRFRLPGVLVQTAVYHSRYEDLMEKIPGTYLGQDTFQGEPVFILDNVGEAEIDGVSIQLSGHWHKRHDWQVDAAWTEGTATDRDEPMRRIPPLRGNLMWRYRADVWGLTGTFSWADPQDRLSSGDISDSRIPEGGTPGYGVIHLRGHYRFSETLSLKLGLENLTDKLYQQHGSGVFEPGRRAVLELQAMWR</sequence>
<evidence type="ECO:0000313" key="15">
    <source>
        <dbReference type="EMBL" id="QTD47526.1"/>
    </source>
</evidence>
<dbReference type="Pfam" id="PF07715">
    <property type="entry name" value="Plug"/>
    <property type="match status" value="1"/>
</dbReference>